<dbReference type="PANTHER" id="PTHR43918">
    <property type="entry name" value="ACETYLCHOLINESTERASE"/>
    <property type="match status" value="1"/>
</dbReference>
<dbReference type="GO" id="GO:0004104">
    <property type="term" value="F:cholinesterase activity"/>
    <property type="evidence" value="ECO:0007669"/>
    <property type="project" value="InterPro"/>
</dbReference>
<keyword evidence="2 4" id="KW-0378">Hydrolase</keyword>
<gene>
    <name evidence="6" type="ORF">QTJ16_002186</name>
</gene>
<evidence type="ECO:0000256" key="2">
    <source>
        <dbReference type="ARBA" id="ARBA00022801"/>
    </source>
</evidence>
<accession>A0AAD9T570</accession>
<evidence type="ECO:0000259" key="5">
    <source>
        <dbReference type="Pfam" id="PF00135"/>
    </source>
</evidence>
<dbReference type="InterPro" id="IPR019826">
    <property type="entry name" value="Carboxylesterase_B_AS"/>
</dbReference>
<dbReference type="InterPro" id="IPR002018">
    <property type="entry name" value="CarbesteraseB"/>
</dbReference>
<dbReference type="EMBL" id="JAUBYV010000002">
    <property type="protein sequence ID" value="KAK2629083.1"/>
    <property type="molecule type" value="Genomic_DNA"/>
</dbReference>
<sequence>MILAVWVALTALCGCGYGAATASDSSCIDGTDATNSTQQEWQVGQTVRTSSGEVRGHRATKRSSVSEYLGIPYAEPPMGKLRWAAPQPFRGSAVINGSSFGHSCAANAGVSYQAVLANAANLNLTRTATQVLDTMIGQSNEVFSEDCLTLNIWTKPQAGERKKAVMLWIYGGSFMTGSSINAAYNGQHLADEEEIVVVSINYRVNIFGFPGAPNTSNNVGLLDQRLAVEWTRDNIAAFGGDPHRITLVGESAGAGSVDFYSFAYTHDPIVAGFIAQSGTASNALLPNASASIWYQAASLLNCGDTTSHADAVLSCMRARDQDSILQAIAGFPDFGPIVDDEVVFSDADTVARAATGQFVRKPYLLGVNNNEAGLFHITYQAGGQTFPESWWKLLNECAFNCGAAHRSKAAAAVVPTWRYRYFGDFPNLALSTVPLSGAWHGSEIPTIFGTDLEVQNLTARTTSQDLINSYGWPQYDPNSATLIRLAFANLTGTNLGLPSDHDFLCPWIVPLGQALMQSALSQSAVDVLAGLTKAVADQVLSAFAT</sequence>
<organism evidence="6 7">
    <name type="scientific">Diplocarpon rosae</name>
    <dbReference type="NCBI Taxonomy" id="946125"/>
    <lineage>
        <taxon>Eukaryota</taxon>
        <taxon>Fungi</taxon>
        <taxon>Dikarya</taxon>
        <taxon>Ascomycota</taxon>
        <taxon>Pezizomycotina</taxon>
        <taxon>Leotiomycetes</taxon>
        <taxon>Helotiales</taxon>
        <taxon>Drepanopezizaceae</taxon>
        <taxon>Diplocarpon</taxon>
    </lineage>
</organism>
<dbReference type="Gene3D" id="3.40.50.1820">
    <property type="entry name" value="alpha/beta hydrolase"/>
    <property type="match status" value="1"/>
</dbReference>
<dbReference type="Proteomes" id="UP001285354">
    <property type="component" value="Unassembled WGS sequence"/>
</dbReference>
<keyword evidence="3" id="KW-1015">Disulfide bond</keyword>
<feature type="domain" description="Carboxylesterase type B" evidence="5">
    <location>
        <begin position="45"/>
        <end position="378"/>
    </location>
</feature>
<dbReference type="InterPro" id="IPR050654">
    <property type="entry name" value="AChE-related_enzymes"/>
</dbReference>
<dbReference type="InterPro" id="IPR000997">
    <property type="entry name" value="Cholinesterase"/>
</dbReference>
<dbReference type="PRINTS" id="PR00878">
    <property type="entry name" value="CHOLNESTRASE"/>
</dbReference>
<proteinExistence type="inferred from homology"/>
<dbReference type="SUPFAM" id="SSF53474">
    <property type="entry name" value="alpha/beta-Hydrolases"/>
    <property type="match status" value="1"/>
</dbReference>
<dbReference type="InterPro" id="IPR029058">
    <property type="entry name" value="AB_hydrolase_fold"/>
</dbReference>
<evidence type="ECO:0000256" key="1">
    <source>
        <dbReference type="ARBA" id="ARBA00005964"/>
    </source>
</evidence>
<dbReference type="PROSITE" id="PS00122">
    <property type="entry name" value="CARBOXYLESTERASE_B_1"/>
    <property type="match status" value="1"/>
</dbReference>
<comment type="similarity">
    <text evidence="1 4">Belongs to the type-B carboxylesterase/lipase family.</text>
</comment>
<keyword evidence="7" id="KW-1185">Reference proteome</keyword>
<dbReference type="EC" id="3.1.1.-" evidence="4"/>
<protein>
    <recommendedName>
        <fullName evidence="4">Carboxylic ester hydrolase</fullName>
        <ecNumber evidence="4">3.1.1.-</ecNumber>
    </recommendedName>
</protein>
<evidence type="ECO:0000313" key="6">
    <source>
        <dbReference type="EMBL" id="KAK2629083.1"/>
    </source>
</evidence>
<comment type="caution">
    <text evidence="6">The sequence shown here is derived from an EMBL/GenBank/DDBJ whole genome shotgun (WGS) entry which is preliminary data.</text>
</comment>
<evidence type="ECO:0000256" key="4">
    <source>
        <dbReference type="RuleBase" id="RU361235"/>
    </source>
</evidence>
<keyword evidence="4" id="KW-0732">Signal</keyword>
<dbReference type="Pfam" id="PF00135">
    <property type="entry name" value="COesterase"/>
    <property type="match status" value="1"/>
</dbReference>
<feature type="signal peptide" evidence="4">
    <location>
        <begin position="1"/>
        <end position="18"/>
    </location>
</feature>
<evidence type="ECO:0000313" key="7">
    <source>
        <dbReference type="Proteomes" id="UP001285354"/>
    </source>
</evidence>
<dbReference type="PANTHER" id="PTHR43918:SF4">
    <property type="entry name" value="CARBOXYLIC ESTER HYDROLASE"/>
    <property type="match status" value="1"/>
</dbReference>
<reference evidence="6" key="1">
    <citation type="submission" date="2023-06" db="EMBL/GenBank/DDBJ databases">
        <title>Draft genome of Marssonina rosae.</title>
        <authorList>
            <person name="Cheng Q."/>
        </authorList>
    </citation>
    <scope>NUCLEOTIDE SEQUENCE</scope>
    <source>
        <strain evidence="6">R4</strain>
    </source>
</reference>
<name>A0AAD9T570_9HELO</name>
<feature type="chain" id="PRO_5041782332" description="Carboxylic ester hydrolase" evidence="4">
    <location>
        <begin position="19"/>
        <end position="545"/>
    </location>
</feature>
<dbReference type="AlphaFoldDB" id="A0AAD9T570"/>
<evidence type="ECO:0000256" key="3">
    <source>
        <dbReference type="ARBA" id="ARBA00023157"/>
    </source>
</evidence>